<name>A0A383AH83_9ZZZZ</name>
<accession>A0A383AH83</accession>
<evidence type="ECO:0008006" key="2">
    <source>
        <dbReference type="Google" id="ProtNLM"/>
    </source>
</evidence>
<organism evidence="1">
    <name type="scientific">marine metagenome</name>
    <dbReference type="NCBI Taxonomy" id="408172"/>
    <lineage>
        <taxon>unclassified sequences</taxon>
        <taxon>metagenomes</taxon>
        <taxon>ecological metagenomes</taxon>
    </lineage>
</organism>
<dbReference type="Pfam" id="PF13618">
    <property type="entry name" value="Gluconate_2-dh3"/>
    <property type="match status" value="1"/>
</dbReference>
<dbReference type="AlphaFoldDB" id="A0A383AH83"/>
<dbReference type="EMBL" id="UINC01192225">
    <property type="protein sequence ID" value="SVE07256.1"/>
    <property type="molecule type" value="Genomic_DNA"/>
</dbReference>
<feature type="non-terminal residue" evidence="1">
    <location>
        <position position="139"/>
    </location>
</feature>
<reference evidence="1" key="1">
    <citation type="submission" date="2018-05" db="EMBL/GenBank/DDBJ databases">
        <authorList>
            <person name="Lanie J.A."/>
            <person name="Ng W.-L."/>
            <person name="Kazmierczak K.M."/>
            <person name="Andrzejewski T.M."/>
            <person name="Davidsen T.M."/>
            <person name="Wayne K.J."/>
            <person name="Tettelin H."/>
            <person name="Glass J.I."/>
            <person name="Rusch D."/>
            <person name="Podicherti R."/>
            <person name="Tsui H.-C.T."/>
            <person name="Winkler M.E."/>
        </authorList>
    </citation>
    <scope>NUCLEOTIDE SEQUENCE</scope>
</reference>
<proteinExistence type="predicted"/>
<gene>
    <name evidence="1" type="ORF">METZ01_LOCUS460110</name>
</gene>
<protein>
    <recommendedName>
        <fullName evidence="2">Gluconate 2-dehydrogenase subunit 3 family protein</fullName>
    </recommendedName>
</protein>
<dbReference type="InterPro" id="IPR027056">
    <property type="entry name" value="Gluconate_2DH_su3"/>
</dbReference>
<evidence type="ECO:0000313" key="1">
    <source>
        <dbReference type="EMBL" id="SVE07256.1"/>
    </source>
</evidence>
<sequence>MSFLHTSQSRLFLQIANSIIPPMDNMPGAGDIDILNHQECDIGTTPKQKKYIIEFLDKTIKTSSDLFESQFEDLTETNKLQILKKIEANSPNLFNSMIQIVYTGYYSNPNILKAKQLPVKAFQPDGFEMKPFEKSSVKK</sequence>